<evidence type="ECO:0000313" key="1">
    <source>
        <dbReference type="EMBL" id="PWW12849.1"/>
    </source>
</evidence>
<dbReference type="RefSeq" id="WP_110024659.1">
    <property type="nucleotide sequence ID" value="NZ_QGTS01000001.1"/>
</dbReference>
<comment type="caution">
    <text evidence="1">The sequence shown here is derived from an EMBL/GenBank/DDBJ whole genome shotgun (WGS) entry which is preliminary data.</text>
</comment>
<reference evidence="1 2" key="1">
    <citation type="submission" date="2018-05" db="EMBL/GenBank/DDBJ databases">
        <title>Genomic Encyclopedia of Type Strains, Phase IV (KMG-IV): sequencing the most valuable type-strain genomes for metagenomic binning, comparative biology and taxonomic classification.</title>
        <authorList>
            <person name="Goeker M."/>
        </authorList>
    </citation>
    <scope>NUCLEOTIDE SEQUENCE [LARGE SCALE GENOMIC DNA]</scope>
    <source>
        <strain evidence="1 2">DSM 19579</strain>
    </source>
</reference>
<dbReference type="OrthoDB" id="6299846at2"/>
<sequence length="487" mass="55915">MDSTNKEKLCVTNKDELRRRHCGNYRPVSNGEIYLLPYEVLLHSKPQSFFASLSDYDHLKTADKVGKLSLKGLRKELWPLNDEKTHHDFWKNFSDSALKTHLNTILGTTKVVSRGKDWRKTYLKQGKEADADKPHHEDMLKCLYLLAHLHKASPTFIRQLALVNDAWSTDLRVFYPRKDFAFSEEYGGYLAELYTNILYHQPEAIRKVVKNLDLLIDKMVKYSDGMFAEMLDRRSEDIDSPGLKILKYNQIGAITHTQALQSLLVDKITGPFNNDSFTQLEERANQGLANANHYRLVAGQCLKFKLQTAMTKKGQYWYLDKHNSIPQKDVDQLINLYANALAADALNGLTFESVGSKSGKKDTSLPAAIRQMAEQNPQTIDEILESPALDCANIPEIYTKYAHYRTQYAECYSQGTHTSFIKNMKENQSIKRVLNYVRNNNLGQIHADIDEIERKIKVMNILQGNMDNIENVTIVFEYGMHKLPPRS</sequence>
<proteinExistence type="predicted"/>
<gene>
    <name evidence="1" type="ORF">DES37_101426</name>
</gene>
<accession>A0A317Q8X8</accession>
<protein>
    <submittedName>
        <fullName evidence="1">Uncharacterized protein</fullName>
    </submittedName>
</protein>
<organism evidence="1 2">
    <name type="scientific">Mangrovibacter plantisponsor</name>
    <dbReference type="NCBI Taxonomy" id="451513"/>
    <lineage>
        <taxon>Bacteria</taxon>
        <taxon>Pseudomonadati</taxon>
        <taxon>Pseudomonadota</taxon>
        <taxon>Gammaproteobacteria</taxon>
        <taxon>Enterobacterales</taxon>
        <taxon>Enterobacteriaceae</taxon>
        <taxon>Mangrovibacter</taxon>
    </lineage>
</organism>
<evidence type="ECO:0000313" key="2">
    <source>
        <dbReference type="Proteomes" id="UP000246744"/>
    </source>
</evidence>
<dbReference type="Proteomes" id="UP000246744">
    <property type="component" value="Unassembled WGS sequence"/>
</dbReference>
<name>A0A317Q8X8_9ENTR</name>
<keyword evidence="2" id="KW-1185">Reference proteome</keyword>
<dbReference type="EMBL" id="QGTS01000001">
    <property type="protein sequence ID" value="PWW12849.1"/>
    <property type="molecule type" value="Genomic_DNA"/>
</dbReference>
<dbReference type="AlphaFoldDB" id="A0A317Q8X8"/>